<dbReference type="OrthoDB" id="9813134at2"/>
<dbReference type="Proteomes" id="UP000184509">
    <property type="component" value="Unassembled WGS sequence"/>
</dbReference>
<accession>A0A1M4YKM8</accession>
<dbReference type="Pfam" id="PF03008">
    <property type="entry name" value="DUF234"/>
    <property type="match status" value="1"/>
</dbReference>
<proteinExistence type="predicted"/>
<dbReference type="PANTHER" id="PTHR34704">
    <property type="entry name" value="ATPASE"/>
    <property type="match status" value="1"/>
</dbReference>
<dbReference type="SUPFAM" id="SSF52540">
    <property type="entry name" value="P-loop containing nucleoside triphosphate hydrolases"/>
    <property type="match status" value="1"/>
</dbReference>
<protein>
    <recommendedName>
        <fullName evidence="5">DUF234 domain-containing protein</fullName>
    </recommendedName>
</protein>
<name>A0A1M4YKM8_9BACE</name>
<evidence type="ECO:0008006" key="5">
    <source>
        <dbReference type="Google" id="ProtNLM"/>
    </source>
</evidence>
<organism evidence="3 4">
    <name type="scientific">Bacteroides luti</name>
    <dbReference type="NCBI Taxonomy" id="1297750"/>
    <lineage>
        <taxon>Bacteria</taxon>
        <taxon>Pseudomonadati</taxon>
        <taxon>Bacteroidota</taxon>
        <taxon>Bacteroidia</taxon>
        <taxon>Bacteroidales</taxon>
        <taxon>Bacteroidaceae</taxon>
        <taxon>Bacteroides</taxon>
    </lineage>
</organism>
<gene>
    <name evidence="3" type="ORF">SAMN05444405_1052</name>
</gene>
<evidence type="ECO:0000259" key="2">
    <source>
        <dbReference type="Pfam" id="PF03008"/>
    </source>
</evidence>
<sequence length="444" mass="51547">MKFYNREQELELLLQTRDVAFNNHSQMTALTGRRRIGKTKLILKSCEKTPTVYLFVRRSNEATLCSQFAETVSHSLNTYVSSEVTSFVSLFESLMTIGKNLSFNLVIDEFQEFFYINPSIYSGIQDIWDRYKDTTYVNWIASGSVYTLMHKIFMDYKEPLYGRCDSIIKLKPFTTTVLKQILSDYHPNYTNDDLLALYTLTGGVPKYIELLLDKGCFTMKKMIDSVIQENSIFLEEGNVLLIQEFGKKYGNYYAILSAIASGNNTASGISEFIGNASVGGLLQRLEEDYEVIAKKRPILAKEGTQNVRYEITDNFLRFWFRYIVKHQDFVQAGLFTKLAEIVKADYPTYSGSTLERYFREQLREKQIYKNIGSWWETSKGKNVDQNEIDIIAISAESSKVFIAEVKRQRKNFKPELFQQKIETVRTRLFFKYEIETACLTLEDM</sequence>
<dbReference type="EMBL" id="FQTV01000005">
    <property type="protein sequence ID" value="SHF05956.1"/>
    <property type="molecule type" value="Genomic_DNA"/>
</dbReference>
<feature type="domain" description="ATPase" evidence="1">
    <location>
        <begin position="3"/>
        <end position="210"/>
    </location>
</feature>
<evidence type="ECO:0000313" key="4">
    <source>
        <dbReference type="Proteomes" id="UP000184509"/>
    </source>
</evidence>
<dbReference type="RefSeq" id="WP_073400095.1">
    <property type="nucleotide sequence ID" value="NZ_FQTV01000005.1"/>
</dbReference>
<evidence type="ECO:0000313" key="3">
    <source>
        <dbReference type="EMBL" id="SHF05956.1"/>
    </source>
</evidence>
<dbReference type="STRING" id="1297750.SAMN05444405_1052"/>
<dbReference type="AlphaFoldDB" id="A0A1M4YKM8"/>
<dbReference type="InterPro" id="IPR027417">
    <property type="entry name" value="P-loop_NTPase"/>
</dbReference>
<dbReference type="PANTHER" id="PTHR34704:SF1">
    <property type="entry name" value="ATPASE"/>
    <property type="match status" value="1"/>
</dbReference>
<dbReference type="InterPro" id="IPR004256">
    <property type="entry name" value="DUF234"/>
</dbReference>
<dbReference type="Pfam" id="PF01637">
    <property type="entry name" value="ATPase_2"/>
    <property type="match status" value="1"/>
</dbReference>
<evidence type="ECO:0000259" key="1">
    <source>
        <dbReference type="Pfam" id="PF01637"/>
    </source>
</evidence>
<dbReference type="Gene3D" id="3.40.50.300">
    <property type="entry name" value="P-loop containing nucleotide triphosphate hydrolases"/>
    <property type="match status" value="1"/>
</dbReference>
<reference evidence="3 4" key="1">
    <citation type="submission" date="2016-11" db="EMBL/GenBank/DDBJ databases">
        <authorList>
            <person name="Jaros S."/>
            <person name="Januszkiewicz K."/>
            <person name="Wedrychowicz H."/>
        </authorList>
    </citation>
    <scope>NUCLEOTIDE SEQUENCE [LARGE SCALE GENOMIC DNA]</scope>
    <source>
        <strain evidence="3 4">DSM 26991</strain>
    </source>
</reference>
<feature type="domain" description="DUF234" evidence="2">
    <location>
        <begin position="319"/>
        <end position="409"/>
    </location>
</feature>
<keyword evidence="4" id="KW-1185">Reference proteome</keyword>
<dbReference type="InterPro" id="IPR011579">
    <property type="entry name" value="ATPase_dom"/>
</dbReference>
<dbReference type="GO" id="GO:0005524">
    <property type="term" value="F:ATP binding"/>
    <property type="evidence" value="ECO:0007669"/>
    <property type="project" value="InterPro"/>
</dbReference>